<dbReference type="NCBIfam" id="TIGR03317">
    <property type="entry name" value="ygfZ_signature"/>
    <property type="match status" value="1"/>
</dbReference>
<feature type="domain" description="tRNA-modifying protein YgfZ-like beta-barrel" evidence="5">
    <location>
        <begin position="237"/>
        <end position="304"/>
    </location>
</feature>
<evidence type="ECO:0000256" key="2">
    <source>
        <dbReference type="ARBA" id="ARBA00022694"/>
    </source>
</evidence>
<accession>A0A2N8Z808</accession>
<dbReference type="OrthoDB" id="9796287at2"/>
<dbReference type="Pfam" id="PF21130">
    <property type="entry name" value="YgfZ_barrel"/>
    <property type="match status" value="1"/>
</dbReference>
<dbReference type="Gene3D" id="3.30.70.1630">
    <property type="match status" value="1"/>
</dbReference>
<dbReference type="EMBL" id="LT960611">
    <property type="protein sequence ID" value="SON48044.1"/>
    <property type="molecule type" value="Genomic_DNA"/>
</dbReference>
<evidence type="ECO:0000256" key="4">
    <source>
        <dbReference type="HAMAP-Rule" id="MF_01175"/>
    </source>
</evidence>
<keyword evidence="1 4" id="KW-0963">Cytoplasm</keyword>
<evidence type="ECO:0000256" key="3">
    <source>
        <dbReference type="ARBA" id="ARBA00022954"/>
    </source>
</evidence>
<dbReference type="SUPFAM" id="SSF101790">
    <property type="entry name" value="Aminomethyltransferase beta-barrel domain"/>
    <property type="match status" value="1"/>
</dbReference>
<dbReference type="GO" id="GO:0016226">
    <property type="term" value="P:iron-sulfur cluster assembly"/>
    <property type="evidence" value="ECO:0007669"/>
    <property type="project" value="TreeGrafter"/>
</dbReference>
<sequence>MNWQQSLTQQAHTSTQALPPLVVCPLTSWSAISMVGDDKKSYLQGQITCDVVSLEANQSTLGAHCDAKGKMWSIFRLFHHLDGYALITRASAFETALNEIKKYAVFSKVEIKKSDDILLGVMGDDAKHWLSSFVNTEESVTAFEGGTAVKLDDKRWLLSIQPDHADAVIANSPVELTNDSIWDWAEVESGLPSISASQQNQHIPQALNLQALGGISFTKGCYTGQETVARAKYRGMNKRALFKVTGELSAELPADATLERAVGENWRNAGSLIVQYQFDDNKACGLIVLPKDIEFDTALRLTDQPETRWQIEALPYSLEEDE</sequence>
<comment type="function">
    <text evidence="4">Folate-binding protein involved in regulating the level of ATP-DnaA and in the modification of some tRNAs. It is probably a key factor in regulatory networks that act via tRNA modification, such as initiation of chromosomal replication.</text>
</comment>
<dbReference type="FunFam" id="3.30.70.1400:FF:000002">
    <property type="entry name" value="tRNA-modifying protein YgfZ"/>
    <property type="match status" value="1"/>
</dbReference>
<keyword evidence="7" id="KW-1185">Reference proteome</keyword>
<dbReference type="InterPro" id="IPR029043">
    <property type="entry name" value="GcvT/YgfZ_C"/>
</dbReference>
<organism evidence="6 7">
    <name type="scientific">Vibrio tapetis subsp. tapetis</name>
    <dbReference type="NCBI Taxonomy" id="1671868"/>
    <lineage>
        <taxon>Bacteria</taxon>
        <taxon>Pseudomonadati</taxon>
        <taxon>Pseudomonadota</taxon>
        <taxon>Gammaproteobacteria</taxon>
        <taxon>Vibrionales</taxon>
        <taxon>Vibrionaceae</taxon>
        <taxon>Vibrio</taxon>
    </lineage>
</organism>
<proteinExistence type="inferred from homology"/>
<keyword evidence="3 4" id="KW-0290">Folate-binding</keyword>
<dbReference type="RefSeq" id="WP_102520978.1">
    <property type="nucleotide sequence ID" value="NZ_LT960611.1"/>
</dbReference>
<dbReference type="GO" id="GO:0005737">
    <property type="term" value="C:cytoplasm"/>
    <property type="evidence" value="ECO:0007669"/>
    <property type="project" value="UniProtKB-SubCell"/>
</dbReference>
<dbReference type="InterPro" id="IPR048451">
    <property type="entry name" value="YgfZ_barrel"/>
</dbReference>
<comment type="subcellular location">
    <subcellularLocation>
        <location evidence="4">Cytoplasm</location>
    </subcellularLocation>
</comment>
<evidence type="ECO:0000259" key="5">
    <source>
        <dbReference type="Pfam" id="PF21130"/>
    </source>
</evidence>
<feature type="binding site" evidence="4">
    <location>
        <position position="29"/>
    </location>
    <ligand>
        <name>folate</name>
        <dbReference type="ChEBI" id="CHEBI:62501"/>
    </ligand>
</feature>
<evidence type="ECO:0000313" key="7">
    <source>
        <dbReference type="Proteomes" id="UP000235828"/>
    </source>
</evidence>
<dbReference type="PANTHER" id="PTHR22602:SF0">
    <property type="entry name" value="TRANSFERASE CAF17, MITOCHONDRIAL-RELATED"/>
    <property type="match status" value="1"/>
</dbReference>
<dbReference type="GO" id="GO:0009451">
    <property type="term" value="P:RNA modification"/>
    <property type="evidence" value="ECO:0007669"/>
    <property type="project" value="InterPro"/>
</dbReference>
<dbReference type="AlphaFoldDB" id="A0A2N8Z808"/>
<dbReference type="PANTHER" id="PTHR22602">
    <property type="entry name" value="TRANSFERASE CAF17, MITOCHONDRIAL-RELATED"/>
    <property type="match status" value="1"/>
</dbReference>
<dbReference type="Proteomes" id="UP000235828">
    <property type="component" value="Chromosome A"/>
</dbReference>
<dbReference type="Gene3D" id="2.40.30.160">
    <property type="match status" value="1"/>
</dbReference>
<reference evidence="6 7" key="1">
    <citation type="submission" date="2017-10" db="EMBL/GenBank/DDBJ databases">
        <authorList>
            <person name="Banno H."/>
            <person name="Chua N.-H."/>
        </authorList>
    </citation>
    <scope>NUCLEOTIDE SEQUENCE [LARGE SCALE GENOMIC DNA]</scope>
    <source>
        <strain evidence="6">Vibrio tapetis CECT4600</strain>
    </source>
</reference>
<dbReference type="InterPro" id="IPR023758">
    <property type="entry name" value="tRNA-modifying_YgfZ"/>
</dbReference>
<dbReference type="InterPro" id="IPR017703">
    <property type="entry name" value="YgfZ/GCV_T_CS"/>
</dbReference>
<evidence type="ECO:0000313" key="6">
    <source>
        <dbReference type="EMBL" id="SON48044.1"/>
    </source>
</evidence>
<keyword evidence="2 4" id="KW-0819">tRNA processing</keyword>
<dbReference type="HAMAP" id="MF_01175">
    <property type="entry name" value="tRNA_modifying_YgfZ"/>
    <property type="match status" value="1"/>
</dbReference>
<dbReference type="SUPFAM" id="SSF103025">
    <property type="entry name" value="Folate-binding domain"/>
    <property type="match status" value="1"/>
</dbReference>
<comment type="similarity">
    <text evidence="4">Belongs to the tRNA-modifying YgfZ family.</text>
</comment>
<dbReference type="KEGG" id="vta:A0065"/>
<gene>
    <name evidence="6" type="primary">ygfZ</name>
    <name evidence="6" type="ORF">VTAP4600_A0065</name>
</gene>
<dbReference type="Gene3D" id="3.30.70.1400">
    <property type="entry name" value="Aminomethyltransferase beta-barrel domains"/>
    <property type="match status" value="1"/>
</dbReference>
<feature type="binding site" evidence="4">
    <location>
        <position position="182"/>
    </location>
    <ligand>
        <name>folate</name>
        <dbReference type="ChEBI" id="CHEBI:62501"/>
    </ligand>
</feature>
<dbReference type="GO" id="GO:0005542">
    <property type="term" value="F:folic acid binding"/>
    <property type="evidence" value="ECO:0007669"/>
    <property type="project" value="UniProtKB-UniRule"/>
</dbReference>
<dbReference type="InterPro" id="IPR045179">
    <property type="entry name" value="YgfZ/GcvT"/>
</dbReference>
<name>A0A2N8Z808_9VIBR</name>
<protein>
    <recommendedName>
        <fullName evidence="4">tRNA-modifying protein YgfZ</fullName>
    </recommendedName>
</protein>
<evidence type="ECO:0000256" key="1">
    <source>
        <dbReference type="ARBA" id="ARBA00022490"/>
    </source>
</evidence>
<dbReference type="GO" id="GO:0008033">
    <property type="term" value="P:tRNA processing"/>
    <property type="evidence" value="ECO:0007669"/>
    <property type="project" value="UniProtKB-UniRule"/>
</dbReference>
<dbReference type="NCBIfam" id="NF007110">
    <property type="entry name" value="PRK09559.1"/>
    <property type="match status" value="1"/>
</dbReference>